<evidence type="ECO:0008006" key="4">
    <source>
        <dbReference type="Google" id="ProtNLM"/>
    </source>
</evidence>
<keyword evidence="1" id="KW-0732">Signal</keyword>
<dbReference type="AlphaFoldDB" id="A0A0M2K7P2"/>
<dbReference type="Gene3D" id="3.40.190.10">
    <property type="entry name" value="Periplasmic binding protein-like II"/>
    <property type="match status" value="1"/>
</dbReference>
<dbReference type="EMBL" id="JXNU01000003">
    <property type="protein sequence ID" value="KKF34934.1"/>
    <property type="molecule type" value="Genomic_DNA"/>
</dbReference>
<evidence type="ECO:0000313" key="2">
    <source>
        <dbReference type="EMBL" id="KKF34934.1"/>
    </source>
</evidence>
<evidence type="ECO:0000313" key="3">
    <source>
        <dbReference type="Proteomes" id="UP000033924"/>
    </source>
</evidence>
<feature type="chain" id="PRO_5005635710" description="Aliphatic sulfonate ABC transporter substrate-binding protein" evidence="1">
    <location>
        <begin position="24"/>
        <end position="73"/>
    </location>
</feature>
<organism evidence="2 3">
    <name type="scientific">Erwinia tracheiphila</name>
    <dbReference type="NCBI Taxonomy" id="65700"/>
    <lineage>
        <taxon>Bacteria</taxon>
        <taxon>Pseudomonadati</taxon>
        <taxon>Pseudomonadota</taxon>
        <taxon>Gammaproteobacteria</taxon>
        <taxon>Enterobacterales</taxon>
        <taxon>Erwiniaceae</taxon>
        <taxon>Erwinia</taxon>
    </lineage>
</organism>
<dbReference type="PATRIC" id="fig|65700.7.peg.1275"/>
<dbReference type="STRING" id="65700.SY86_05065"/>
<keyword evidence="3" id="KW-1185">Reference proteome</keyword>
<reference evidence="2 3" key="1">
    <citation type="submission" date="2015-01" db="EMBL/GenBank/DDBJ databases">
        <title>Erwinia tracheiphila.</title>
        <authorList>
            <person name="Shapiro L.R."/>
        </authorList>
    </citation>
    <scope>NUCLEOTIDE SEQUENCE [LARGE SCALE GENOMIC DNA]</scope>
    <source>
        <strain evidence="2 3">BuffGH</strain>
    </source>
</reference>
<proteinExistence type="predicted"/>
<protein>
    <recommendedName>
        <fullName evidence="4">Aliphatic sulfonate ABC transporter substrate-binding protein</fullName>
    </recommendedName>
</protein>
<sequence length="73" mass="8154">MNLFSRFTSAFLIGNLLTGSAFSADSTAPETFRIGYQKASVSMVLARAHHLLETRFPDTKIKWVEFPVVTQTC</sequence>
<evidence type="ECO:0000256" key="1">
    <source>
        <dbReference type="SAM" id="SignalP"/>
    </source>
</evidence>
<gene>
    <name evidence="2" type="ORF">SY86_05065</name>
</gene>
<dbReference type="Proteomes" id="UP000033924">
    <property type="component" value="Unassembled WGS sequence"/>
</dbReference>
<comment type="caution">
    <text evidence="2">The sequence shown here is derived from an EMBL/GenBank/DDBJ whole genome shotgun (WGS) entry which is preliminary data.</text>
</comment>
<name>A0A0M2K7P2_9GAMM</name>
<feature type="signal peptide" evidence="1">
    <location>
        <begin position="1"/>
        <end position="23"/>
    </location>
</feature>
<accession>A0A0M2K7P2</accession>